<dbReference type="Proteomes" id="UP001159363">
    <property type="component" value="Chromosome 3"/>
</dbReference>
<name>A0ABQ9HX86_9NEOP</name>
<protein>
    <submittedName>
        <fullName evidence="2">Uncharacterized protein</fullName>
    </submittedName>
</protein>
<feature type="region of interest" description="Disordered" evidence="1">
    <location>
        <begin position="647"/>
        <end position="680"/>
    </location>
</feature>
<evidence type="ECO:0000256" key="1">
    <source>
        <dbReference type="SAM" id="MobiDB-lite"/>
    </source>
</evidence>
<accession>A0ABQ9HX86</accession>
<proteinExistence type="predicted"/>
<reference evidence="2 3" key="1">
    <citation type="submission" date="2023-02" db="EMBL/GenBank/DDBJ databases">
        <title>LHISI_Scaffold_Assembly.</title>
        <authorList>
            <person name="Stuart O.P."/>
            <person name="Cleave R."/>
            <person name="Magrath M.J.L."/>
            <person name="Mikheyev A.S."/>
        </authorList>
    </citation>
    <scope>NUCLEOTIDE SEQUENCE [LARGE SCALE GENOMIC DNA]</scope>
    <source>
        <strain evidence="2">Daus_M_001</strain>
        <tissue evidence="2">Leg muscle</tissue>
    </source>
</reference>
<gene>
    <name evidence="2" type="ORF">PR048_008486</name>
</gene>
<evidence type="ECO:0000313" key="2">
    <source>
        <dbReference type="EMBL" id="KAJ8888992.1"/>
    </source>
</evidence>
<evidence type="ECO:0000313" key="3">
    <source>
        <dbReference type="Proteomes" id="UP001159363"/>
    </source>
</evidence>
<sequence length="975" mass="109716">MFFSLKKYDSTEAFVTAMHVYSILIDLLHTPEPLVVPTGLFPPLGLTTLRPPNRRQRGITSSHRKATRINATVGQILSQHISAFSTTEVLRLSHSETKRVTYQHEFNHNDRLPVRTSSYQNTISAPYWDSGGAVARALASHHGDPGLMPGEAHSRDFHIRKSCCTIPLASELSRGTPVSTALAFQRRSILGSPFMCNVWGDWWLQRRLRNSLQIVFNLHVTLARATAGDVCLRLDSESVHTRLPVTDLRIKVAIALTDALLSSLGEESKTPQVAKYSWPTSADLIVNKQPTCGIHRHSRSGMHPQMHVTHMMNDDCGMMCLHVGHIRIFNCQQMSGKTRVPLAQKSTTSGPFLDELLADVLVKQEFPVSLPQADRFLMNCRLMSGKTRVVHKSTASGPLILDELLADVWEKKFPRMGRKDFQLQSLPDTGKDCEGHSLPFRGRPPALLIVCVILPDNPPTLRVQLSPDIIQSERTQLSHAKIQRCHVSQYCKGIRRHCTSEHLSPYVRVTNSHIPHNGTIRHDGHGTRKALCTDRARFRRLIIITATAVVHDDAASRAASSRLSGWLQTDSFFRSNMPLLMRLYYKRKKEELDGTLVETGVLANRRYGRDSLWKKIERKEKIQVDRCHNVHVTVTFTSPLIPDVPGRSGKGEVGVNRGLRDGGRQRRRRKLSSTKETLPSCSSGGGIIHGNVRYDFSLPVSDLQSLLDNVFLPRWGVFALPNSALGNAAGGTRRRLSVKWVVTVPHTGVTTVAGKFAYFKVAYVQALAECRDTAVRLRVVQLVVHADTYGCGRLALQLLLFNKRTFSKLPIVLKIQKGLHFRGDAVVHYMLSEFRLQCFQSPQKQTRQKAAPDHRMENNSGHLFSTKRYEDRLRSKTLSFGTTFVIGSFEFQGTIQPLLTVRIITKYVRRLLRRAFYEWEALQFSYSIEPRVAPIRSPGALTKVFVALMGRIHRSFHLSEFLHGIILGLGPVAQR</sequence>
<keyword evidence="3" id="KW-1185">Reference proteome</keyword>
<dbReference type="EMBL" id="JARBHB010000003">
    <property type="protein sequence ID" value="KAJ8888992.1"/>
    <property type="molecule type" value="Genomic_DNA"/>
</dbReference>
<organism evidence="2 3">
    <name type="scientific">Dryococelus australis</name>
    <dbReference type="NCBI Taxonomy" id="614101"/>
    <lineage>
        <taxon>Eukaryota</taxon>
        <taxon>Metazoa</taxon>
        <taxon>Ecdysozoa</taxon>
        <taxon>Arthropoda</taxon>
        <taxon>Hexapoda</taxon>
        <taxon>Insecta</taxon>
        <taxon>Pterygota</taxon>
        <taxon>Neoptera</taxon>
        <taxon>Polyneoptera</taxon>
        <taxon>Phasmatodea</taxon>
        <taxon>Verophasmatodea</taxon>
        <taxon>Anareolatae</taxon>
        <taxon>Phasmatidae</taxon>
        <taxon>Eurycanthinae</taxon>
        <taxon>Dryococelus</taxon>
    </lineage>
</organism>
<comment type="caution">
    <text evidence="2">The sequence shown here is derived from an EMBL/GenBank/DDBJ whole genome shotgun (WGS) entry which is preliminary data.</text>
</comment>